<dbReference type="Gene3D" id="3.40.50.920">
    <property type="match status" value="1"/>
</dbReference>
<accession>A0A7V5LKB6</accession>
<evidence type="ECO:0000256" key="8">
    <source>
        <dbReference type="ARBA" id="ARBA00022842"/>
    </source>
</evidence>
<dbReference type="EMBL" id="DRTD01000618">
    <property type="protein sequence ID" value="HHE55780.1"/>
    <property type="molecule type" value="Genomic_DNA"/>
</dbReference>
<gene>
    <name evidence="11" type="ORF">ENL21_08360</name>
</gene>
<dbReference type="InterPro" id="IPR009014">
    <property type="entry name" value="Transketo_C/PFOR_II"/>
</dbReference>
<dbReference type="PANTHER" id="PTHR43522">
    <property type="entry name" value="TRANSKETOLASE"/>
    <property type="match status" value="1"/>
</dbReference>
<dbReference type="SMART" id="SM00861">
    <property type="entry name" value="Transket_pyr"/>
    <property type="match status" value="1"/>
</dbReference>
<dbReference type="FunFam" id="3.40.50.970:FF:000003">
    <property type="entry name" value="Transketolase"/>
    <property type="match status" value="1"/>
</dbReference>
<evidence type="ECO:0000256" key="9">
    <source>
        <dbReference type="ARBA" id="ARBA00023052"/>
    </source>
</evidence>
<proteinExistence type="inferred from homology"/>
<dbReference type="InterPro" id="IPR020826">
    <property type="entry name" value="Transketolase_BS"/>
</dbReference>
<evidence type="ECO:0000256" key="2">
    <source>
        <dbReference type="ARBA" id="ARBA00001964"/>
    </source>
</evidence>
<name>A0A7V5LKB6_CALAY</name>
<keyword evidence="9" id="KW-0786">Thiamine pyrophosphate</keyword>
<reference evidence="11" key="1">
    <citation type="journal article" date="2020" name="mSystems">
        <title>Genome- and Community-Level Interaction Insights into Carbon Utilization and Element Cycling Functions of Hydrothermarchaeota in Hydrothermal Sediment.</title>
        <authorList>
            <person name="Zhou Z."/>
            <person name="Liu Y."/>
            <person name="Xu W."/>
            <person name="Pan J."/>
            <person name="Luo Z.H."/>
            <person name="Li M."/>
        </authorList>
    </citation>
    <scope>NUCLEOTIDE SEQUENCE [LARGE SCALE GENOMIC DNA]</scope>
    <source>
        <strain evidence="11">HyVt-76</strain>
    </source>
</reference>
<dbReference type="Pfam" id="PF22613">
    <property type="entry name" value="Transketolase_C_1"/>
    <property type="match status" value="1"/>
</dbReference>
<comment type="cofactor">
    <cofactor evidence="2">
        <name>thiamine diphosphate</name>
        <dbReference type="ChEBI" id="CHEBI:58937"/>
    </cofactor>
</comment>
<dbReference type="PANTHER" id="PTHR43522:SF2">
    <property type="entry name" value="TRANSKETOLASE 1-RELATED"/>
    <property type="match status" value="1"/>
</dbReference>
<comment type="caution">
    <text evidence="11">The sequence shown here is derived from an EMBL/GenBank/DDBJ whole genome shotgun (WGS) entry which is preliminary data.</text>
</comment>
<comment type="similarity">
    <text evidence="3">Belongs to the transketolase family.</text>
</comment>
<comment type="cofactor">
    <cofactor evidence="1">
        <name>Mg(2+)</name>
        <dbReference type="ChEBI" id="CHEBI:18420"/>
    </cofactor>
</comment>
<evidence type="ECO:0000256" key="1">
    <source>
        <dbReference type="ARBA" id="ARBA00001946"/>
    </source>
</evidence>
<dbReference type="EC" id="2.2.1.1" evidence="5"/>
<organism evidence="11">
    <name type="scientific">Caldithrix abyssi</name>
    <dbReference type="NCBI Taxonomy" id="187145"/>
    <lineage>
        <taxon>Bacteria</taxon>
        <taxon>Pseudomonadati</taxon>
        <taxon>Calditrichota</taxon>
        <taxon>Calditrichia</taxon>
        <taxon>Calditrichales</taxon>
        <taxon>Calditrichaceae</taxon>
        <taxon>Caldithrix</taxon>
    </lineage>
</organism>
<keyword evidence="7" id="KW-0479">Metal-binding</keyword>
<evidence type="ECO:0000256" key="4">
    <source>
        <dbReference type="ARBA" id="ARBA00011738"/>
    </source>
</evidence>
<sequence>IERGEQAEQEWQKLFDKYQQAYPELAREFLAIQQDRLPENWDLNLPEFEADEKGMATRASGGKVLNAIAPAIPWLIGGSADLAPSTKTLMNCSDSFSAQNRKGRNLHFGIREHAMGAIVNGLVLSKLKAFGATFFVFSDYMKPAIRLAALMKIPAIYVFTHDSIGVGEDGPTHQPVEHLAALRATPNVEVFRPADANEVVWGWHLALTQKDRPTALVLTRQNLPTIDRSKYATAKEALKGGYILADAENEPQVILIATGSEVHLCLQAYEQLTSEGVQVRVVSMPSTTLFERQSEEYREKVLPSSIKKRIVVEAGSSWGWERYAGLEGRIIALDSFGKSAPQKQLMEYFGFTTENITKQVKEMLAAE</sequence>
<evidence type="ECO:0000259" key="10">
    <source>
        <dbReference type="SMART" id="SM00861"/>
    </source>
</evidence>
<dbReference type="GO" id="GO:0009052">
    <property type="term" value="P:pentose-phosphate shunt, non-oxidative branch"/>
    <property type="evidence" value="ECO:0007669"/>
    <property type="project" value="UniProtKB-ARBA"/>
</dbReference>
<dbReference type="InterPro" id="IPR005475">
    <property type="entry name" value="Transketolase-like_Pyr-bd"/>
</dbReference>
<dbReference type="SUPFAM" id="SSF52922">
    <property type="entry name" value="TK C-terminal domain-like"/>
    <property type="match status" value="1"/>
</dbReference>
<dbReference type="GO" id="GO:0004802">
    <property type="term" value="F:transketolase activity"/>
    <property type="evidence" value="ECO:0007669"/>
    <property type="project" value="UniProtKB-EC"/>
</dbReference>
<dbReference type="Proteomes" id="UP000886111">
    <property type="component" value="Unassembled WGS sequence"/>
</dbReference>
<dbReference type="InterPro" id="IPR055152">
    <property type="entry name" value="Transketolase-like_C_2"/>
</dbReference>
<keyword evidence="6" id="KW-0808">Transferase</keyword>
<dbReference type="AlphaFoldDB" id="A0A7V5LKB6"/>
<keyword evidence="8" id="KW-0460">Magnesium</keyword>
<dbReference type="GO" id="GO:0046872">
    <property type="term" value="F:metal ion binding"/>
    <property type="evidence" value="ECO:0007669"/>
    <property type="project" value="UniProtKB-KW"/>
</dbReference>
<evidence type="ECO:0000256" key="5">
    <source>
        <dbReference type="ARBA" id="ARBA00013152"/>
    </source>
</evidence>
<evidence type="ECO:0000256" key="7">
    <source>
        <dbReference type="ARBA" id="ARBA00022723"/>
    </source>
</evidence>
<dbReference type="InterPro" id="IPR033247">
    <property type="entry name" value="Transketolase_fam"/>
</dbReference>
<dbReference type="PROSITE" id="PS00802">
    <property type="entry name" value="TRANSKETOLASE_2"/>
    <property type="match status" value="1"/>
</dbReference>
<feature type="non-terminal residue" evidence="11">
    <location>
        <position position="1"/>
    </location>
</feature>
<dbReference type="FunFam" id="3.40.50.920:FF:000003">
    <property type="entry name" value="Transketolase"/>
    <property type="match status" value="1"/>
</dbReference>
<dbReference type="SUPFAM" id="SSF52518">
    <property type="entry name" value="Thiamin diphosphate-binding fold (THDP-binding)"/>
    <property type="match status" value="1"/>
</dbReference>
<dbReference type="Pfam" id="PF02779">
    <property type="entry name" value="Transket_pyr"/>
    <property type="match status" value="1"/>
</dbReference>
<evidence type="ECO:0000313" key="11">
    <source>
        <dbReference type="EMBL" id="HHE55780.1"/>
    </source>
</evidence>
<dbReference type="GO" id="GO:0005829">
    <property type="term" value="C:cytosol"/>
    <property type="evidence" value="ECO:0007669"/>
    <property type="project" value="TreeGrafter"/>
</dbReference>
<feature type="domain" description="Transketolase-like pyrimidine-binding" evidence="10">
    <location>
        <begin position="55"/>
        <end position="225"/>
    </location>
</feature>
<protein>
    <recommendedName>
        <fullName evidence="5">transketolase</fullName>
        <ecNumber evidence="5">2.2.1.1</ecNumber>
    </recommendedName>
</protein>
<dbReference type="InterPro" id="IPR029061">
    <property type="entry name" value="THDP-binding"/>
</dbReference>
<evidence type="ECO:0000256" key="3">
    <source>
        <dbReference type="ARBA" id="ARBA00007131"/>
    </source>
</evidence>
<comment type="subunit">
    <text evidence="4">Homodimer.</text>
</comment>
<dbReference type="Gene3D" id="3.40.50.970">
    <property type="match status" value="1"/>
</dbReference>
<evidence type="ECO:0000256" key="6">
    <source>
        <dbReference type="ARBA" id="ARBA00022679"/>
    </source>
</evidence>
<dbReference type="CDD" id="cd07033">
    <property type="entry name" value="TPP_PYR_DXS_TK_like"/>
    <property type="match status" value="1"/>
</dbReference>